<sequence length="117" mass="13568">MIFVHFIIYYKHLVQQSQTTSSQSAHNSSRLPLGDRKLQNDDGISPVMKLYLMKNTPIPKGEQVYDPFIYSAKQCEYKHEKPTTNNYSDLQALSKITQLTQFLQIGQHIRNLVIKLI</sequence>
<dbReference type="EMBL" id="HBNS01004225">
    <property type="protein sequence ID" value="CAE4584879.1"/>
    <property type="molecule type" value="Transcribed_RNA"/>
</dbReference>
<dbReference type="EMBL" id="HBNS01004227">
    <property type="protein sequence ID" value="CAE4584883.1"/>
    <property type="molecule type" value="Transcribed_RNA"/>
</dbReference>
<accession>A0A6V2B8D6</accession>
<reference evidence="2" key="1">
    <citation type="submission" date="2021-01" db="EMBL/GenBank/DDBJ databases">
        <authorList>
            <person name="Corre E."/>
            <person name="Pelletier E."/>
            <person name="Niang G."/>
            <person name="Scheremetjew M."/>
            <person name="Finn R."/>
            <person name="Kale V."/>
            <person name="Holt S."/>
            <person name="Cochrane G."/>
            <person name="Meng A."/>
            <person name="Brown T."/>
            <person name="Cohen L."/>
        </authorList>
    </citation>
    <scope>NUCLEOTIDE SEQUENCE</scope>
    <source>
        <strain evidence="2">GSO104</strain>
    </source>
</reference>
<evidence type="ECO:0000313" key="1">
    <source>
        <dbReference type="EMBL" id="CAE4584879.1"/>
    </source>
</evidence>
<organism evidence="2">
    <name type="scientific">Ditylum brightwellii</name>
    <dbReference type="NCBI Taxonomy" id="49249"/>
    <lineage>
        <taxon>Eukaryota</taxon>
        <taxon>Sar</taxon>
        <taxon>Stramenopiles</taxon>
        <taxon>Ochrophyta</taxon>
        <taxon>Bacillariophyta</taxon>
        <taxon>Mediophyceae</taxon>
        <taxon>Lithodesmiophycidae</taxon>
        <taxon>Lithodesmiales</taxon>
        <taxon>Lithodesmiaceae</taxon>
        <taxon>Ditylum</taxon>
    </lineage>
</organism>
<gene>
    <name evidence="1" type="ORF">DBRI00130_LOCUS3425</name>
    <name evidence="2" type="ORF">DBRI00130_LOCUS3427</name>
</gene>
<name>A0A6V2B8D6_9STRA</name>
<proteinExistence type="predicted"/>
<evidence type="ECO:0000313" key="2">
    <source>
        <dbReference type="EMBL" id="CAE4584883.1"/>
    </source>
</evidence>
<dbReference type="AlphaFoldDB" id="A0A6V2B8D6"/>
<protein>
    <submittedName>
        <fullName evidence="2">Uncharacterized protein</fullName>
    </submittedName>
</protein>